<comment type="caution">
    <text evidence="3">The sequence shown here is derived from an EMBL/GenBank/DDBJ whole genome shotgun (WGS) entry which is preliminary data.</text>
</comment>
<keyword evidence="4" id="KW-1185">Reference proteome</keyword>
<dbReference type="GO" id="GO:0015031">
    <property type="term" value="P:protein transport"/>
    <property type="evidence" value="ECO:0007669"/>
    <property type="project" value="UniProtKB-KW"/>
</dbReference>
<sequence>MFYQTEDSIVEEYAQQHDGRRRCETDVDRELLRLMHMDQRIRGKMHNIVERRYQTGLIDERETLSNANTMRSGGIACMAMANYELALTALKLDFVLMTEDLLRDLALYKKSHEKAVSAAARSLIAIFRQICPSLLDKKDRGRVVDRTVRPRAFGEKVVGSDVPGADLLLEDHASSSDGGSEDEDDVDEDIVQPSSIGSDKDVSDDVSEEGTDDESEDSSRNSVMNSDTDDEEAACEEDEHTDLDEEIGDLEEELSIGEKSVSDQENGSDKEGEASHLQSEIKKRKLIEPNTDKDISGQSLRALKKFAAEKDVNSSLVNSGGQDDGIFSNEDFERIRELQTWSASIEWRIK</sequence>
<keyword evidence="1" id="KW-0653">Protein transport</keyword>
<protein>
    <recommendedName>
        <fullName evidence="1">Protein SDA1</fullName>
    </recommendedName>
</protein>
<dbReference type="GO" id="GO:0000055">
    <property type="term" value="P:ribosomal large subunit export from nucleus"/>
    <property type="evidence" value="ECO:0007669"/>
    <property type="project" value="UniProtKB-UniRule"/>
</dbReference>
<evidence type="ECO:0000313" key="3">
    <source>
        <dbReference type="EMBL" id="KAH9314953.1"/>
    </source>
</evidence>
<reference evidence="3 4" key="1">
    <citation type="journal article" date="2021" name="Nat. Plants">
        <title>The Taxus genome provides insights into paclitaxel biosynthesis.</title>
        <authorList>
            <person name="Xiong X."/>
            <person name="Gou J."/>
            <person name="Liao Q."/>
            <person name="Li Y."/>
            <person name="Zhou Q."/>
            <person name="Bi G."/>
            <person name="Li C."/>
            <person name="Du R."/>
            <person name="Wang X."/>
            <person name="Sun T."/>
            <person name="Guo L."/>
            <person name="Liang H."/>
            <person name="Lu P."/>
            <person name="Wu Y."/>
            <person name="Zhang Z."/>
            <person name="Ro D.K."/>
            <person name="Shang Y."/>
            <person name="Huang S."/>
            <person name="Yan J."/>
        </authorList>
    </citation>
    <scope>NUCLEOTIDE SEQUENCE [LARGE SCALE GENOMIC DNA]</scope>
    <source>
        <strain evidence="3">Ta-2019</strain>
    </source>
</reference>
<feature type="compositionally biased region" description="Acidic residues" evidence="2">
    <location>
        <begin position="179"/>
        <end position="190"/>
    </location>
</feature>
<keyword evidence="1" id="KW-0539">Nucleus</keyword>
<dbReference type="PANTHER" id="PTHR12730">
    <property type="entry name" value="HSDA/SDA1-RELATED"/>
    <property type="match status" value="1"/>
</dbReference>
<gene>
    <name evidence="3" type="ORF">KI387_023580</name>
</gene>
<organism evidence="3 4">
    <name type="scientific">Taxus chinensis</name>
    <name type="common">Chinese yew</name>
    <name type="synonym">Taxus wallichiana var. chinensis</name>
    <dbReference type="NCBI Taxonomy" id="29808"/>
    <lineage>
        <taxon>Eukaryota</taxon>
        <taxon>Viridiplantae</taxon>
        <taxon>Streptophyta</taxon>
        <taxon>Embryophyta</taxon>
        <taxon>Tracheophyta</taxon>
        <taxon>Spermatophyta</taxon>
        <taxon>Pinopsida</taxon>
        <taxon>Pinidae</taxon>
        <taxon>Conifers II</taxon>
        <taxon>Cupressales</taxon>
        <taxon>Taxaceae</taxon>
        <taxon>Taxus</taxon>
    </lineage>
</organism>
<keyword evidence="1" id="KW-0690">Ribosome biogenesis</keyword>
<evidence type="ECO:0000313" key="4">
    <source>
        <dbReference type="Proteomes" id="UP000824469"/>
    </source>
</evidence>
<feature type="region of interest" description="Disordered" evidence="2">
    <location>
        <begin position="164"/>
        <end position="294"/>
    </location>
</feature>
<dbReference type="OMA" id="FRQICPS"/>
<feature type="compositionally biased region" description="Acidic residues" evidence="2">
    <location>
        <begin position="204"/>
        <end position="216"/>
    </location>
</feature>
<dbReference type="GO" id="GO:0005730">
    <property type="term" value="C:nucleolus"/>
    <property type="evidence" value="ECO:0007669"/>
    <property type="project" value="UniProtKB-SubCell"/>
</dbReference>
<evidence type="ECO:0000256" key="2">
    <source>
        <dbReference type="SAM" id="MobiDB-lite"/>
    </source>
</evidence>
<name>A0AA38G437_TAXCH</name>
<feature type="compositionally biased region" description="Acidic residues" evidence="2">
    <location>
        <begin position="227"/>
        <end position="255"/>
    </location>
</feature>
<comment type="subcellular location">
    <subcellularLocation>
        <location evidence="1">Nucleus</location>
        <location evidence="1">Nucleolus</location>
    </subcellularLocation>
</comment>
<keyword evidence="1" id="KW-0813">Transport</keyword>
<comment type="similarity">
    <text evidence="1">Belongs to the SDA1 family.</text>
</comment>
<feature type="non-terminal residue" evidence="3">
    <location>
        <position position="350"/>
    </location>
</feature>
<dbReference type="InterPro" id="IPR027312">
    <property type="entry name" value="Sda1"/>
</dbReference>
<accession>A0AA38G437</accession>
<proteinExistence type="inferred from homology"/>
<dbReference type="AlphaFoldDB" id="A0AA38G437"/>
<dbReference type="Proteomes" id="UP000824469">
    <property type="component" value="Unassembled WGS sequence"/>
</dbReference>
<evidence type="ECO:0000256" key="1">
    <source>
        <dbReference type="RuleBase" id="RU365057"/>
    </source>
</evidence>
<dbReference type="GO" id="GO:0042273">
    <property type="term" value="P:ribosomal large subunit biogenesis"/>
    <property type="evidence" value="ECO:0007669"/>
    <property type="project" value="UniProtKB-UniRule"/>
</dbReference>
<dbReference type="EMBL" id="JAHRHJ020000005">
    <property type="protein sequence ID" value="KAH9314953.1"/>
    <property type="molecule type" value="Genomic_DNA"/>
</dbReference>
<comment type="function">
    <text evidence="1">Required for 60S pre-ribosomal subunits export to the cytoplasm.</text>
</comment>
<dbReference type="PANTHER" id="PTHR12730:SF0">
    <property type="entry name" value="PROTEIN SDA1 HOMOLOG"/>
    <property type="match status" value="1"/>
</dbReference>